<name>A0AAV4X397_CAEEX</name>
<dbReference type="AlphaFoldDB" id="A0AAV4X397"/>
<dbReference type="EMBL" id="BPLR01017061">
    <property type="protein sequence ID" value="GIY88394.1"/>
    <property type="molecule type" value="Genomic_DNA"/>
</dbReference>
<reference evidence="2 3" key="1">
    <citation type="submission" date="2021-06" db="EMBL/GenBank/DDBJ databases">
        <title>Caerostris extrusa draft genome.</title>
        <authorList>
            <person name="Kono N."/>
            <person name="Arakawa K."/>
        </authorList>
    </citation>
    <scope>NUCLEOTIDE SEQUENCE [LARGE SCALE GENOMIC DNA]</scope>
</reference>
<comment type="caution">
    <text evidence="2">The sequence shown here is derived from an EMBL/GenBank/DDBJ whole genome shotgun (WGS) entry which is preliminary data.</text>
</comment>
<protein>
    <submittedName>
        <fullName evidence="2">Uncharacterized protein</fullName>
    </submittedName>
</protein>
<evidence type="ECO:0000313" key="2">
    <source>
        <dbReference type="EMBL" id="GIY88394.1"/>
    </source>
</evidence>
<feature type="region of interest" description="Disordered" evidence="1">
    <location>
        <begin position="71"/>
        <end position="93"/>
    </location>
</feature>
<dbReference type="Proteomes" id="UP001054945">
    <property type="component" value="Unassembled WGS sequence"/>
</dbReference>
<sequence length="106" mass="11454">MRLPPAGDCRMMGCVSRSKLRATAYFSPATASTAFANAQGACTKSSPDAPIPHCGNCPLRDSIPNPFDHLKSRHRPSRKGVHKLNQPRVHDEADDGCDFHLQVTAG</sequence>
<accession>A0AAV4X397</accession>
<organism evidence="2 3">
    <name type="scientific">Caerostris extrusa</name>
    <name type="common">Bark spider</name>
    <name type="synonym">Caerostris bankana</name>
    <dbReference type="NCBI Taxonomy" id="172846"/>
    <lineage>
        <taxon>Eukaryota</taxon>
        <taxon>Metazoa</taxon>
        <taxon>Ecdysozoa</taxon>
        <taxon>Arthropoda</taxon>
        <taxon>Chelicerata</taxon>
        <taxon>Arachnida</taxon>
        <taxon>Araneae</taxon>
        <taxon>Araneomorphae</taxon>
        <taxon>Entelegynae</taxon>
        <taxon>Araneoidea</taxon>
        <taxon>Araneidae</taxon>
        <taxon>Caerostris</taxon>
    </lineage>
</organism>
<feature type="compositionally biased region" description="Basic residues" evidence="1">
    <location>
        <begin position="71"/>
        <end position="82"/>
    </location>
</feature>
<gene>
    <name evidence="2" type="ORF">CEXT_801821</name>
</gene>
<keyword evidence="3" id="KW-1185">Reference proteome</keyword>
<evidence type="ECO:0000313" key="3">
    <source>
        <dbReference type="Proteomes" id="UP001054945"/>
    </source>
</evidence>
<proteinExistence type="predicted"/>
<evidence type="ECO:0000256" key="1">
    <source>
        <dbReference type="SAM" id="MobiDB-lite"/>
    </source>
</evidence>